<proteinExistence type="predicted"/>
<sequence>MFQRCSRCCSKSLQFKIYFILIGIIDFIYGIIVSVNCIKKWNNTSITDYVNVDVVSVMIAIIVFIVVVHIGEIFCLINLSRGSLFVYLIGLVILACLSFSAIWISYINKLGIIDDLGRLYSNLASTVDIEKFERNFKCCGWEFISSRCTSISGVSCTTVIDEIVVATGNSTGNTLIPLIIIHLSEVLYTIFILVCYSGIDWKEIKPFIRHHNIEDDL</sequence>
<keyword evidence="3" id="KW-1185">Reference proteome</keyword>
<feature type="transmembrane region" description="Helical" evidence="1">
    <location>
        <begin position="175"/>
        <end position="199"/>
    </location>
</feature>
<comment type="caution">
    <text evidence="2">The sequence shown here is derived from an EMBL/GenBank/DDBJ whole genome shotgun (WGS) entry which is preliminary data.</text>
</comment>
<name>A0ABR2KTK5_9EUKA</name>
<accession>A0ABR2KTK5</accession>
<reference evidence="2 3" key="1">
    <citation type="submission" date="2024-04" db="EMBL/GenBank/DDBJ databases">
        <title>Tritrichomonas musculus Genome.</title>
        <authorList>
            <person name="Alves-Ferreira E."/>
            <person name="Grigg M."/>
            <person name="Lorenzi H."/>
            <person name="Galac M."/>
        </authorList>
    </citation>
    <scope>NUCLEOTIDE SEQUENCE [LARGE SCALE GENOMIC DNA]</scope>
    <source>
        <strain evidence="2 3">EAF2021</strain>
    </source>
</reference>
<dbReference type="EMBL" id="JAPFFF010000003">
    <property type="protein sequence ID" value="KAK8894450.1"/>
    <property type="molecule type" value="Genomic_DNA"/>
</dbReference>
<evidence type="ECO:0000313" key="3">
    <source>
        <dbReference type="Proteomes" id="UP001470230"/>
    </source>
</evidence>
<organism evidence="2 3">
    <name type="scientific">Tritrichomonas musculus</name>
    <dbReference type="NCBI Taxonomy" id="1915356"/>
    <lineage>
        <taxon>Eukaryota</taxon>
        <taxon>Metamonada</taxon>
        <taxon>Parabasalia</taxon>
        <taxon>Tritrichomonadida</taxon>
        <taxon>Tritrichomonadidae</taxon>
        <taxon>Tritrichomonas</taxon>
    </lineage>
</organism>
<feature type="transmembrane region" description="Helical" evidence="1">
    <location>
        <begin position="84"/>
        <end position="106"/>
    </location>
</feature>
<evidence type="ECO:0000313" key="2">
    <source>
        <dbReference type="EMBL" id="KAK8894450.1"/>
    </source>
</evidence>
<feature type="transmembrane region" description="Helical" evidence="1">
    <location>
        <begin position="17"/>
        <end position="35"/>
    </location>
</feature>
<evidence type="ECO:0008006" key="4">
    <source>
        <dbReference type="Google" id="ProtNLM"/>
    </source>
</evidence>
<keyword evidence="1" id="KW-0472">Membrane</keyword>
<feature type="transmembrane region" description="Helical" evidence="1">
    <location>
        <begin position="55"/>
        <end position="77"/>
    </location>
</feature>
<keyword evidence="1" id="KW-0812">Transmembrane</keyword>
<protein>
    <recommendedName>
        <fullName evidence="4">Tetraspanin family protein</fullName>
    </recommendedName>
</protein>
<gene>
    <name evidence="2" type="ORF">M9Y10_022884</name>
</gene>
<dbReference type="Proteomes" id="UP001470230">
    <property type="component" value="Unassembled WGS sequence"/>
</dbReference>
<evidence type="ECO:0000256" key="1">
    <source>
        <dbReference type="SAM" id="Phobius"/>
    </source>
</evidence>
<keyword evidence="1" id="KW-1133">Transmembrane helix</keyword>